<dbReference type="Pfam" id="PF01980">
    <property type="entry name" value="TrmO_N"/>
    <property type="match status" value="1"/>
</dbReference>
<dbReference type="SUPFAM" id="SSF118196">
    <property type="entry name" value="YaeB-like"/>
    <property type="match status" value="1"/>
</dbReference>
<dbReference type="AlphaFoldDB" id="A0A847SBN8"/>
<sequence>MQPVAVVRSPFREKFGIPRQSGLTAGISSEVVLLPPYDIAQTVQGLEGFSHLWLLFAFHANLDRGWRPTVRPPRLGGNRRVGVFASRSTHRPNPIGLSVVALHQVRLEAGVVLQVSGADLLDGTPILDIKPYIPFADAIPDARGGYVDAPPQQSPITYSEAAQAQLLEHRQRWPELPNVIAAALGYDPRPAYHQAEGRRYGVALYDLDVAWEQHGQQKVVVSITRLVGE</sequence>
<dbReference type="GO" id="GO:0032259">
    <property type="term" value="P:methylation"/>
    <property type="evidence" value="ECO:0007669"/>
    <property type="project" value="UniProtKB-KW"/>
</dbReference>
<reference evidence="4 5" key="1">
    <citation type="submission" date="2020-04" db="EMBL/GenBank/DDBJ databases">
        <title>Draft genome of Leeia sp. IMCC25680.</title>
        <authorList>
            <person name="Song J."/>
            <person name="Cho J.-C."/>
        </authorList>
    </citation>
    <scope>NUCLEOTIDE SEQUENCE [LARGE SCALE GENOMIC DNA]</scope>
    <source>
        <strain evidence="4 5">IMCC25680</strain>
    </source>
</reference>
<dbReference type="Pfam" id="PF18389">
    <property type="entry name" value="TrmO_C"/>
    <property type="match status" value="1"/>
</dbReference>
<dbReference type="GO" id="GO:0089715">
    <property type="term" value="F:tRNA (L-threonylcarbamoyladenosine(37)-C2) methyltransferase activity"/>
    <property type="evidence" value="ECO:0007669"/>
    <property type="project" value="TreeGrafter"/>
</dbReference>
<comment type="similarity">
    <text evidence="2">Belongs to the tRNA methyltransferase O family.</text>
</comment>
<dbReference type="InterPro" id="IPR040372">
    <property type="entry name" value="YaeB-like"/>
</dbReference>
<dbReference type="PROSITE" id="PS51668">
    <property type="entry name" value="TSAA_2"/>
    <property type="match status" value="1"/>
</dbReference>
<protein>
    <submittedName>
        <fullName evidence="4">tRNA (N6-threonylcarbamoyladenosine(37)-N6)-methyltransferase TrmO</fullName>
    </submittedName>
</protein>
<evidence type="ECO:0000313" key="4">
    <source>
        <dbReference type="EMBL" id="NLR74769.1"/>
    </source>
</evidence>
<dbReference type="PANTHER" id="PTHR12818">
    <property type="entry name" value="TRNA (ADENINE(37)-N6)-METHYLTRANSFERASE"/>
    <property type="match status" value="1"/>
</dbReference>
<evidence type="ECO:0000256" key="2">
    <source>
        <dbReference type="ARBA" id="ARBA00033753"/>
    </source>
</evidence>
<organism evidence="4 5">
    <name type="scientific">Leeia aquatica</name>
    <dbReference type="NCBI Taxonomy" id="2725557"/>
    <lineage>
        <taxon>Bacteria</taxon>
        <taxon>Pseudomonadati</taxon>
        <taxon>Pseudomonadota</taxon>
        <taxon>Betaproteobacteria</taxon>
        <taxon>Neisseriales</taxon>
        <taxon>Leeiaceae</taxon>
        <taxon>Leeia</taxon>
    </lineage>
</organism>
<keyword evidence="4" id="KW-0489">Methyltransferase</keyword>
<comment type="caution">
    <text evidence="4">The sequence shown here is derived from an EMBL/GenBank/DDBJ whole genome shotgun (WGS) entry which is preliminary data.</text>
</comment>
<dbReference type="InterPro" id="IPR036414">
    <property type="entry name" value="YaeB_N_sf"/>
</dbReference>
<keyword evidence="4" id="KW-0808">Transferase</keyword>
<dbReference type="PANTHER" id="PTHR12818:SF0">
    <property type="entry name" value="TRNA (ADENINE(37)-N6)-METHYLTRANSFERASE"/>
    <property type="match status" value="1"/>
</dbReference>
<dbReference type="Gene3D" id="3.30.2310.10">
    <property type="entry name" value="YaeB-like"/>
    <property type="match status" value="1"/>
</dbReference>
<keyword evidence="1" id="KW-0949">S-adenosyl-L-methionine</keyword>
<feature type="domain" description="TsaA-like" evidence="3">
    <location>
        <begin position="1"/>
        <end position="141"/>
    </location>
</feature>
<accession>A0A847SBN8</accession>
<gene>
    <name evidence="4" type="primary">tsaA</name>
    <name evidence="4" type="ORF">HF682_06300</name>
</gene>
<evidence type="ECO:0000256" key="1">
    <source>
        <dbReference type="ARBA" id="ARBA00022691"/>
    </source>
</evidence>
<dbReference type="PROSITE" id="PS01318">
    <property type="entry name" value="TSAA_1"/>
    <property type="match status" value="1"/>
</dbReference>
<dbReference type="InterPro" id="IPR023370">
    <property type="entry name" value="TrmO-like_N"/>
</dbReference>
<dbReference type="InterPro" id="IPR023368">
    <property type="entry name" value="UPF0066_cons_site"/>
</dbReference>
<evidence type="ECO:0000313" key="5">
    <source>
        <dbReference type="Proteomes" id="UP000587991"/>
    </source>
</evidence>
<dbReference type="InterPro" id="IPR041369">
    <property type="entry name" value="TrmO_C"/>
</dbReference>
<keyword evidence="5" id="KW-1185">Reference proteome</keyword>
<evidence type="ECO:0000259" key="3">
    <source>
        <dbReference type="PROSITE" id="PS51668"/>
    </source>
</evidence>
<dbReference type="EMBL" id="JABAIM010000001">
    <property type="protein sequence ID" value="NLR74769.1"/>
    <property type="molecule type" value="Genomic_DNA"/>
</dbReference>
<name>A0A847SBN8_9NEIS</name>
<dbReference type="InterPro" id="IPR036413">
    <property type="entry name" value="YaeB-like_sf"/>
</dbReference>
<dbReference type="NCBIfam" id="TIGR00104">
    <property type="entry name" value="tRNA_TsaA"/>
    <property type="match status" value="1"/>
</dbReference>
<dbReference type="Proteomes" id="UP000587991">
    <property type="component" value="Unassembled WGS sequence"/>
</dbReference>
<dbReference type="Gene3D" id="2.40.30.70">
    <property type="entry name" value="YaeB-like"/>
    <property type="match status" value="1"/>
</dbReference>
<proteinExistence type="inferred from homology"/>
<dbReference type="CDD" id="cd09281">
    <property type="entry name" value="UPF0066"/>
    <property type="match status" value="1"/>
</dbReference>